<feature type="region of interest" description="Disordered" evidence="8">
    <location>
        <begin position="135"/>
        <end position="157"/>
    </location>
</feature>
<keyword evidence="4 7" id="KW-0812">Transmembrane</keyword>
<keyword evidence="5 9" id="KW-1133">Transmembrane helix</keyword>
<evidence type="ECO:0000256" key="1">
    <source>
        <dbReference type="ARBA" id="ARBA00004162"/>
    </source>
</evidence>
<dbReference type="AlphaFoldDB" id="A0A3M6Q2W5"/>
<proteinExistence type="inferred from homology"/>
<evidence type="ECO:0000256" key="6">
    <source>
        <dbReference type="ARBA" id="ARBA00023136"/>
    </source>
</evidence>
<keyword evidence="6 9" id="KW-0472">Membrane</keyword>
<dbReference type="GO" id="GO:0005886">
    <property type="term" value="C:plasma membrane"/>
    <property type="evidence" value="ECO:0007669"/>
    <property type="project" value="UniProtKB-SubCell"/>
</dbReference>
<dbReference type="Gene3D" id="3.30.420.270">
    <property type="match status" value="1"/>
</dbReference>
<gene>
    <name evidence="10" type="ORF">EBQ26_08680</name>
</gene>
<keyword evidence="3" id="KW-1003">Cell membrane</keyword>
<protein>
    <submittedName>
        <fullName evidence="10">Biopolymer transporter ExbD</fullName>
    </submittedName>
</protein>
<reference evidence="10 11" key="1">
    <citation type="submission" date="2018-10" db="EMBL/GenBank/DDBJ databases">
        <title>Comamonadaceae CDC group NO-1 genome sequencing and assembly.</title>
        <authorList>
            <person name="Bernier A.-M."/>
            <person name="Bernard K."/>
        </authorList>
    </citation>
    <scope>NUCLEOTIDE SEQUENCE [LARGE SCALE GENOMIC DNA]</scope>
    <source>
        <strain evidence="10 11">NML970147</strain>
    </source>
</reference>
<dbReference type="Pfam" id="PF02472">
    <property type="entry name" value="ExbD"/>
    <property type="match status" value="1"/>
</dbReference>
<dbReference type="InterPro" id="IPR003400">
    <property type="entry name" value="ExbD"/>
</dbReference>
<dbReference type="PANTHER" id="PTHR30558">
    <property type="entry name" value="EXBD MEMBRANE COMPONENT OF PMF-DRIVEN MACROMOLECULE IMPORT SYSTEM"/>
    <property type="match status" value="1"/>
</dbReference>
<organism evidence="10 11">
    <name type="scientific">Allofranklinella schreckenbergeri</name>
    <dbReference type="NCBI Taxonomy" id="1076744"/>
    <lineage>
        <taxon>Bacteria</taxon>
        <taxon>Pseudomonadati</taxon>
        <taxon>Pseudomonadota</taxon>
        <taxon>Betaproteobacteria</taxon>
        <taxon>Burkholderiales</taxon>
        <taxon>Comamonadaceae</taxon>
        <taxon>Allofranklinella</taxon>
    </lineage>
</organism>
<comment type="subcellular location">
    <subcellularLocation>
        <location evidence="1">Cell membrane</location>
        <topology evidence="1">Single-pass membrane protein</topology>
    </subcellularLocation>
    <subcellularLocation>
        <location evidence="7">Cell membrane</location>
        <topology evidence="7">Single-pass type II membrane protein</topology>
    </subcellularLocation>
</comment>
<dbReference type="EMBL" id="RDQM01000010">
    <property type="protein sequence ID" value="RMW96890.1"/>
    <property type="molecule type" value="Genomic_DNA"/>
</dbReference>
<keyword evidence="7" id="KW-0813">Transport</keyword>
<evidence type="ECO:0000256" key="9">
    <source>
        <dbReference type="SAM" id="Phobius"/>
    </source>
</evidence>
<accession>A0A3M6Q2W5</accession>
<evidence type="ECO:0000256" key="7">
    <source>
        <dbReference type="RuleBase" id="RU003879"/>
    </source>
</evidence>
<evidence type="ECO:0000256" key="5">
    <source>
        <dbReference type="ARBA" id="ARBA00022989"/>
    </source>
</evidence>
<evidence type="ECO:0000313" key="11">
    <source>
        <dbReference type="Proteomes" id="UP000267521"/>
    </source>
</evidence>
<feature type="transmembrane region" description="Helical" evidence="9">
    <location>
        <begin position="20"/>
        <end position="40"/>
    </location>
</feature>
<sequence length="157" mass="16795">MAFSNLEDSAGDVMSEINMVPLIDIMLVLLIIFIITVPAINETIKVNLPEAASQEKEEEPDKPVNLSIDLQGVFYIDKTPLTDDQLKARLAEEAKKEPAPALYINGDKDVNYGRIINAMDLARQAGLSKIGFVTDPNGEAGTVNPSEDKPAGAAAGG</sequence>
<evidence type="ECO:0000256" key="8">
    <source>
        <dbReference type="SAM" id="MobiDB-lite"/>
    </source>
</evidence>
<dbReference type="Proteomes" id="UP000267521">
    <property type="component" value="Unassembled WGS sequence"/>
</dbReference>
<dbReference type="GO" id="GO:0015031">
    <property type="term" value="P:protein transport"/>
    <property type="evidence" value="ECO:0007669"/>
    <property type="project" value="UniProtKB-KW"/>
</dbReference>
<dbReference type="PANTHER" id="PTHR30558:SF7">
    <property type="entry name" value="TOL-PAL SYSTEM PROTEIN TOLR"/>
    <property type="match status" value="1"/>
</dbReference>
<comment type="similarity">
    <text evidence="2 7">Belongs to the ExbD/TolR family.</text>
</comment>
<keyword evidence="7" id="KW-0653">Protein transport</keyword>
<evidence type="ECO:0000256" key="3">
    <source>
        <dbReference type="ARBA" id="ARBA00022475"/>
    </source>
</evidence>
<comment type="caution">
    <text evidence="10">The sequence shown here is derived from an EMBL/GenBank/DDBJ whole genome shotgun (WGS) entry which is preliminary data.</text>
</comment>
<dbReference type="RefSeq" id="WP_122238722.1">
    <property type="nucleotide sequence ID" value="NZ_RDQM01000010.1"/>
</dbReference>
<name>A0A3M6Q2W5_9BURK</name>
<evidence type="ECO:0000256" key="4">
    <source>
        <dbReference type="ARBA" id="ARBA00022692"/>
    </source>
</evidence>
<dbReference type="GO" id="GO:0022857">
    <property type="term" value="F:transmembrane transporter activity"/>
    <property type="evidence" value="ECO:0007669"/>
    <property type="project" value="InterPro"/>
</dbReference>
<evidence type="ECO:0000313" key="10">
    <source>
        <dbReference type="EMBL" id="RMW96890.1"/>
    </source>
</evidence>
<evidence type="ECO:0000256" key="2">
    <source>
        <dbReference type="ARBA" id="ARBA00005811"/>
    </source>
</evidence>